<keyword evidence="2" id="KW-0699">rRNA-binding</keyword>
<dbReference type="EMBL" id="LAZR01064685">
    <property type="protein sequence ID" value="KKK57045.1"/>
    <property type="molecule type" value="Genomic_DNA"/>
</dbReference>
<evidence type="ECO:0000256" key="1">
    <source>
        <dbReference type="ARBA" id="ARBA00006471"/>
    </source>
</evidence>
<dbReference type="InterPro" id="IPR047863">
    <property type="entry name" value="Ribosomal_uS8_CS"/>
</dbReference>
<gene>
    <name evidence="6" type="ORF">LCGC14_3058450</name>
</gene>
<proteinExistence type="inferred from homology"/>
<reference evidence="6" key="1">
    <citation type="journal article" date="2015" name="Nature">
        <title>Complex archaea that bridge the gap between prokaryotes and eukaryotes.</title>
        <authorList>
            <person name="Spang A."/>
            <person name="Saw J.H."/>
            <person name="Jorgensen S.L."/>
            <person name="Zaremba-Niedzwiedzka K."/>
            <person name="Martijn J."/>
            <person name="Lind A.E."/>
            <person name="van Eijk R."/>
            <person name="Schleper C."/>
            <person name="Guy L."/>
            <person name="Ettema T.J."/>
        </authorList>
    </citation>
    <scope>NUCLEOTIDE SEQUENCE</scope>
</reference>
<evidence type="ECO:0000256" key="5">
    <source>
        <dbReference type="ARBA" id="ARBA00023274"/>
    </source>
</evidence>
<dbReference type="GO" id="GO:0005840">
    <property type="term" value="C:ribosome"/>
    <property type="evidence" value="ECO:0007669"/>
    <property type="project" value="UniProtKB-KW"/>
</dbReference>
<dbReference type="GO" id="GO:1990904">
    <property type="term" value="C:ribonucleoprotein complex"/>
    <property type="evidence" value="ECO:0007669"/>
    <property type="project" value="UniProtKB-KW"/>
</dbReference>
<evidence type="ECO:0000256" key="4">
    <source>
        <dbReference type="ARBA" id="ARBA00022980"/>
    </source>
</evidence>
<comment type="caution">
    <text evidence="6">The sequence shown here is derived from an EMBL/GenBank/DDBJ whole genome shotgun (WGS) entry which is preliminary data.</text>
</comment>
<dbReference type="PANTHER" id="PTHR11758">
    <property type="entry name" value="40S RIBOSOMAL PROTEIN S15A"/>
    <property type="match status" value="1"/>
</dbReference>
<dbReference type="PROSITE" id="PS00053">
    <property type="entry name" value="RIBOSOMAL_S8"/>
    <property type="match status" value="1"/>
</dbReference>
<evidence type="ECO:0000313" key="6">
    <source>
        <dbReference type="EMBL" id="KKK57045.1"/>
    </source>
</evidence>
<dbReference type="FunFam" id="3.30.1370.30:FF:000002">
    <property type="entry name" value="30S ribosomal protein S8"/>
    <property type="match status" value="1"/>
</dbReference>
<sequence>MAMSDPIADMLVRIKNAGKANFNSTDIPGSKLKSELAKVLKDEGYIRNYKFIKDTKQGILRIYLKYSQDQVHAIIGIKRISKPSRRIYVKSKDIEPVLKGMGVSILSTSKGIMTDKTARRENFGGEILCNVW</sequence>
<dbReference type="Gene3D" id="3.30.1370.30">
    <property type="match status" value="1"/>
</dbReference>
<dbReference type="FunFam" id="3.30.1490.10:FF:000001">
    <property type="entry name" value="30S ribosomal protein S8"/>
    <property type="match status" value="1"/>
</dbReference>
<keyword evidence="4" id="KW-0689">Ribosomal protein</keyword>
<dbReference type="GO" id="GO:0019843">
    <property type="term" value="F:rRNA binding"/>
    <property type="evidence" value="ECO:0007669"/>
    <property type="project" value="UniProtKB-KW"/>
</dbReference>
<evidence type="ECO:0008006" key="7">
    <source>
        <dbReference type="Google" id="ProtNLM"/>
    </source>
</evidence>
<dbReference type="InterPro" id="IPR000630">
    <property type="entry name" value="Ribosomal_uS8"/>
</dbReference>
<keyword evidence="3" id="KW-0694">RNA-binding</keyword>
<evidence type="ECO:0000256" key="3">
    <source>
        <dbReference type="ARBA" id="ARBA00022884"/>
    </source>
</evidence>
<organism evidence="6">
    <name type="scientific">marine sediment metagenome</name>
    <dbReference type="NCBI Taxonomy" id="412755"/>
    <lineage>
        <taxon>unclassified sequences</taxon>
        <taxon>metagenomes</taxon>
        <taxon>ecological metagenomes</taxon>
    </lineage>
</organism>
<accession>A0A0F8X7V9</accession>
<dbReference type="Pfam" id="PF00410">
    <property type="entry name" value="Ribosomal_S8"/>
    <property type="match status" value="1"/>
</dbReference>
<dbReference type="GO" id="GO:0005737">
    <property type="term" value="C:cytoplasm"/>
    <property type="evidence" value="ECO:0007669"/>
    <property type="project" value="UniProtKB-ARBA"/>
</dbReference>
<keyword evidence="5" id="KW-0687">Ribonucleoprotein</keyword>
<dbReference type="GO" id="GO:0003735">
    <property type="term" value="F:structural constituent of ribosome"/>
    <property type="evidence" value="ECO:0007669"/>
    <property type="project" value="InterPro"/>
</dbReference>
<name>A0A0F8X7V9_9ZZZZ</name>
<dbReference type="Gene3D" id="3.30.1490.10">
    <property type="match status" value="1"/>
</dbReference>
<comment type="similarity">
    <text evidence="1">Belongs to the universal ribosomal protein uS8 family.</text>
</comment>
<dbReference type="HAMAP" id="MF_01302_B">
    <property type="entry name" value="Ribosomal_uS8_B"/>
    <property type="match status" value="1"/>
</dbReference>
<protein>
    <recommendedName>
        <fullName evidence="7">30S ribosomal protein S8</fullName>
    </recommendedName>
</protein>
<dbReference type="SUPFAM" id="SSF56047">
    <property type="entry name" value="Ribosomal protein S8"/>
    <property type="match status" value="1"/>
</dbReference>
<dbReference type="GO" id="GO:0006412">
    <property type="term" value="P:translation"/>
    <property type="evidence" value="ECO:0007669"/>
    <property type="project" value="InterPro"/>
</dbReference>
<dbReference type="AlphaFoldDB" id="A0A0F8X7V9"/>
<dbReference type="InterPro" id="IPR035987">
    <property type="entry name" value="Ribosomal_uS8_sf"/>
</dbReference>
<evidence type="ECO:0000256" key="2">
    <source>
        <dbReference type="ARBA" id="ARBA00022730"/>
    </source>
</evidence>
<dbReference type="NCBIfam" id="NF001109">
    <property type="entry name" value="PRK00136.1"/>
    <property type="match status" value="1"/>
</dbReference>